<organism evidence="1 2">
    <name type="scientific">Diphasiastrum complanatum</name>
    <name type="common">Issler's clubmoss</name>
    <name type="synonym">Lycopodium complanatum</name>
    <dbReference type="NCBI Taxonomy" id="34168"/>
    <lineage>
        <taxon>Eukaryota</taxon>
        <taxon>Viridiplantae</taxon>
        <taxon>Streptophyta</taxon>
        <taxon>Embryophyta</taxon>
        <taxon>Tracheophyta</taxon>
        <taxon>Lycopodiopsida</taxon>
        <taxon>Lycopodiales</taxon>
        <taxon>Lycopodiaceae</taxon>
        <taxon>Lycopodioideae</taxon>
        <taxon>Diphasiastrum</taxon>
    </lineage>
</organism>
<evidence type="ECO:0000313" key="2">
    <source>
        <dbReference type="Proteomes" id="UP001162992"/>
    </source>
</evidence>
<protein>
    <submittedName>
        <fullName evidence="1">Uncharacterized protein</fullName>
    </submittedName>
</protein>
<dbReference type="Proteomes" id="UP001162992">
    <property type="component" value="Chromosome 7"/>
</dbReference>
<sequence>METNELEPAMPPCFRCPISLDLMRDPVTVLTGISYDRCSIERWFADGNSTCPATMQTLQSKELMPNLILRRLIQAWRAANSSLPSPTRQPLDTQELQRMLQGLGGENKEAVVKNLRAKPRESSRSCKSVVEASCVPVLLSVLASNILPRHKVGNAEMETCEVALGMLGLLPIDDPLRRLISTPKNLYPICWLLRKGSPHARLKAAVLLENVATDREFRIAIGEMEEVFSGLVDLLKDTLFVMAVKASLRALLAICLLKRNGVRAVKAGAVAALVEMLPDVDRSTSEHALEILERFCRCAEGRFAVADHALAIPIITSKVSGFSDICTDYSVAILWAICKYYPDGAVQRKAVELASLFNKLLLLVQMDFSSSTKEKMSEMLMILSAAPMYLRSYDEGRAASRFCYTEDFLETP</sequence>
<reference evidence="2" key="1">
    <citation type="journal article" date="2024" name="Proc. Natl. Acad. Sci. U.S.A.">
        <title>Extraordinary preservation of gene collinearity over three hundred million years revealed in homosporous lycophytes.</title>
        <authorList>
            <person name="Li C."/>
            <person name="Wickell D."/>
            <person name="Kuo L.Y."/>
            <person name="Chen X."/>
            <person name="Nie B."/>
            <person name="Liao X."/>
            <person name="Peng D."/>
            <person name="Ji J."/>
            <person name="Jenkins J."/>
            <person name="Williams M."/>
            <person name="Shu S."/>
            <person name="Plott C."/>
            <person name="Barry K."/>
            <person name="Rajasekar S."/>
            <person name="Grimwood J."/>
            <person name="Han X."/>
            <person name="Sun S."/>
            <person name="Hou Z."/>
            <person name="He W."/>
            <person name="Dai G."/>
            <person name="Sun C."/>
            <person name="Schmutz J."/>
            <person name="Leebens-Mack J.H."/>
            <person name="Li F.W."/>
            <person name="Wang L."/>
        </authorList>
    </citation>
    <scope>NUCLEOTIDE SEQUENCE [LARGE SCALE GENOMIC DNA]</scope>
    <source>
        <strain evidence="2">cv. PW_Plant_1</strain>
    </source>
</reference>
<dbReference type="EMBL" id="CM055098">
    <property type="protein sequence ID" value="KAJ7550703.1"/>
    <property type="molecule type" value="Genomic_DNA"/>
</dbReference>
<comment type="caution">
    <text evidence="1">The sequence shown here is derived from an EMBL/GenBank/DDBJ whole genome shotgun (WGS) entry which is preliminary data.</text>
</comment>
<keyword evidence="2" id="KW-1185">Reference proteome</keyword>
<gene>
    <name evidence="1" type="ORF">O6H91_07G113100</name>
</gene>
<name>A0ACC2D992_DIPCM</name>
<accession>A0ACC2D992</accession>
<evidence type="ECO:0000313" key="1">
    <source>
        <dbReference type="EMBL" id="KAJ7550703.1"/>
    </source>
</evidence>
<proteinExistence type="predicted"/>